<keyword evidence="7" id="KW-1185">Reference proteome</keyword>
<dbReference type="InterPro" id="IPR003594">
    <property type="entry name" value="HATPase_dom"/>
</dbReference>
<dbReference type="InterPro" id="IPR036097">
    <property type="entry name" value="HisK_dim/P_sf"/>
</dbReference>
<dbReference type="Proteomes" id="UP000190774">
    <property type="component" value="Unassembled WGS sequence"/>
</dbReference>
<dbReference type="InterPro" id="IPR050351">
    <property type="entry name" value="BphY/WalK/GraS-like"/>
</dbReference>
<dbReference type="STRING" id="48467.SAMN02745166_00943"/>
<dbReference type="EC" id="2.7.13.3" evidence="2"/>
<evidence type="ECO:0000256" key="4">
    <source>
        <dbReference type="ARBA" id="ARBA00022777"/>
    </source>
</evidence>
<dbReference type="GO" id="GO:0007234">
    <property type="term" value="P:osmosensory signaling via phosphorelay pathway"/>
    <property type="evidence" value="ECO:0007669"/>
    <property type="project" value="TreeGrafter"/>
</dbReference>
<evidence type="ECO:0000256" key="1">
    <source>
        <dbReference type="ARBA" id="ARBA00000085"/>
    </source>
</evidence>
<proteinExistence type="predicted"/>
<protein>
    <recommendedName>
        <fullName evidence="2">histidine kinase</fullName>
        <ecNumber evidence="2">2.7.13.3</ecNumber>
    </recommendedName>
</protein>
<feature type="domain" description="Histidine kinase" evidence="5">
    <location>
        <begin position="136"/>
        <end position="346"/>
    </location>
</feature>
<dbReference type="InterPro" id="IPR003661">
    <property type="entry name" value="HisK_dim/P_dom"/>
</dbReference>
<dbReference type="PROSITE" id="PS50109">
    <property type="entry name" value="HIS_KIN"/>
    <property type="match status" value="1"/>
</dbReference>
<evidence type="ECO:0000256" key="3">
    <source>
        <dbReference type="ARBA" id="ARBA00022679"/>
    </source>
</evidence>
<comment type="catalytic activity">
    <reaction evidence="1">
        <text>ATP + protein L-histidine = ADP + protein N-phospho-L-histidine.</text>
        <dbReference type="EC" id="2.7.13.3"/>
    </reaction>
</comment>
<dbReference type="GO" id="GO:0030295">
    <property type="term" value="F:protein kinase activator activity"/>
    <property type="evidence" value="ECO:0007669"/>
    <property type="project" value="TreeGrafter"/>
</dbReference>
<dbReference type="CDD" id="cd00082">
    <property type="entry name" value="HisKA"/>
    <property type="match status" value="1"/>
</dbReference>
<dbReference type="PANTHER" id="PTHR42878">
    <property type="entry name" value="TWO-COMPONENT HISTIDINE KINASE"/>
    <property type="match status" value="1"/>
</dbReference>
<sequence>MPAVFLVFSDRHDVARAAAKGGLERAFGDGLELIEVASVDEFFLAPSRASCDLLVLICPELSEFELALNGASPEAGVSYPVVALGEGIVSSGLTVIPSEDWHAPLLAQVFRGALQTHSLIRENECLRGDLMTFARRVSHDLRANLSGILATAELLKDILSEHSEEDAALTMPLFDCTQAVLKLIERTSQVARATAEHRLKEEVDMAQAVWAGRQSAEQAAVKSRIQMNEPEDWPQVHGVLAWLEVVWANLLQLAVQRSKSGASVELHWEEKEHEFLFTVRDHGPDLTLEQCAALMWPFDKLHQGHSTKQWNLPIARRLVELQKGEFGCEPIPEGGARFFFTLPKESPTADTAA</sequence>
<dbReference type="RefSeq" id="WP_078812135.1">
    <property type="nucleotide sequence ID" value="NZ_FUYE01000002.1"/>
</dbReference>
<dbReference type="SMART" id="SM00388">
    <property type="entry name" value="HisKA"/>
    <property type="match status" value="1"/>
</dbReference>
<evidence type="ECO:0000313" key="6">
    <source>
        <dbReference type="EMBL" id="SKA82646.1"/>
    </source>
</evidence>
<dbReference type="SUPFAM" id="SSF55874">
    <property type="entry name" value="ATPase domain of HSP90 chaperone/DNA topoisomerase II/histidine kinase"/>
    <property type="match status" value="1"/>
</dbReference>
<dbReference type="InterPro" id="IPR036890">
    <property type="entry name" value="HATPase_C_sf"/>
</dbReference>
<accession>A0A1T4WZ96</accession>
<dbReference type="InterPro" id="IPR005467">
    <property type="entry name" value="His_kinase_dom"/>
</dbReference>
<dbReference type="EMBL" id="FUYE01000002">
    <property type="protein sequence ID" value="SKA82646.1"/>
    <property type="molecule type" value="Genomic_DNA"/>
</dbReference>
<dbReference type="AlphaFoldDB" id="A0A1T4WZ96"/>
<dbReference type="OrthoDB" id="9810730at2"/>
<evidence type="ECO:0000313" key="7">
    <source>
        <dbReference type="Proteomes" id="UP000190774"/>
    </source>
</evidence>
<keyword evidence="3" id="KW-0808">Transferase</keyword>
<dbReference type="GO" id="GO:0000155">
    <property type="term" value="F:phosphorelay sensor kinase activity"/>
    <property type="evidence" value="ECO:0007669"/>
    <property type="project" value="InterPro"/>
</dbReference>
<dbReference type="SUPFAM" id="SSF47384">
    <property type="entry name" value="Homodimeric domain of signal transducing histidine kinase"/>
    <property type="match status" value="1"/>
</dbReference>
<evidence type="ECO:0000256" key="2">
    <source>
        <dbReference type="ARBA" id="ARBA00012438"/>
    </source>
</evidence>
<gene>
    <name evidence="6" type="ORF">SAMN02745166_00943</name>
</gene>
<dbReference type="Gene3D" id="1.10.287.130">
    <property type="match status" value="1"/>
</dbReference>
<dbReference type="GO" id="GO:0000156">
    <property type="term" value="F:phosphorelay response regulator activity"/>
    <property type="evidence" value="ECO:0007669"/>
    <property type="project" value="TreeGrafter"/>
</dbReference>
<reference evidence="7" key="1">
    <citation type="submission" date="2017-02" db="EMBL/GenBank/DDBJ databases">
        <authorList>
            <person name="Varghese N."/>
            <person name="Submissions S."/>
        </authorList>
    </citation>
    <scope>NUCLEOTIDE SEQUENCE [LARGE SCALE GENOMIC DNA]</scope>
    <source>
        <strain evidence="7">ATCC 700200</strain>
    </source>
</reference>
<keyword evidence="4 6" id="KW-0418">Kinase</keyword>
<dbReference type="Gene3D" id="3.30.565.10">
    <property type="entry name" value="Histidine kinase-like ATPase, C-terminal domain"/>
    <property type="match status" value="1"/>
</dbReference>
<evidence type="ECO:0000259" key="5">
    <source>
        <dbReference type="PROSITE" id="PS50109"/>
    </source>
</evidence>
<name>A0A1T4WZ96_9BACT</name>
<dbReference type="PANTHER" id="PTHR42878:SF14">
    <property type="entry name" value="OSMOLARITY TWO-COMPONENT SYSTEM PROTEIN SSK1"/>
    <property type="match status" value="1"/>
</dbReference>
<organism evidence="6 7">
    <name type="scientific">Prosthecobacter debontii</name>
    <dbReference type="NCBI Taxonomy" id="48467"/>
    <lineage>
        <taxon>Bacteria</taxon>
        <taxon>Pseudomonadati</taxon>
        <taxon>Verrucomicrobiota</taxon>
        <taxon>Verrucomicrobiia</taxon>
        <taxon>Verrucomicrobiales</taxon>
        <taxon>Verrucomicrobiaceae</taxon>
        <taxon>Prosthecobacter</taxon>
    </lineage>
</organism>
<dbReference type="Pfam" id="PF02518">
    <property type="entry name" value="HATPase_c"/>
    <property type="match status" value="1"/>
</dbReference>